<dbReference type="OMA" id="DLQNHTG"/>
<evidence type="ECO:0008006" key="4">
    <source>
        <dbReference type="Google" id="ProtNLM"/>
    </source>
</evidence>
<gene>
    <name evidence="2" type="ORF">E5139_10085</name>
</gene>
<dbReference type="GeneID" id="42179287"/>
<dbReference type="AlphaFoldDB" id="A0A4D6KCX9"/>
<organism evidence="2 3">
    <name type="scientific">Halomicrobium mukohataei</name>
    <dbReference type="NCBI Taxonomy" id="57705"/>
    <lineage>
        <taxon>Archaea</taxon>
        <taxon>Methanobacteriati</taxon>
        <taxon>Methanobacteriota</taxon>
        <taxon>Stenosarchaea group</taxon>
        <taxon>Halobacteria</taxon>
        <taxon>Halobacteriales</taxon>
        <taxon>Haloarculaceae</taxon>
        <taxon>Halomicrobium</taxon>
    </lineage>
</organism>
<evidence type="ECO:0000256" key="1">
    <source>
        <dbReference type="SAM" id="MobiDB-lite"/>
    </source>
</evidence>
<evidence type="ECO:0000313" key="3">
    <source>
        <dbReference type="Proteomes" id="UP000297053"/>
    </source>
</evidence>
<dbReference type="RefSeq" id="WP_015762352.1">
    <property type="nucleotide sequence ID" value="NZ_CP039375.1"/>
</dbReference>
<evidence type="ECO:0000313" key="2">
    <source>
        <dbReference type="EMBL" id="QCD65970.1"/>
    </source>
</evidence>
<accession>A0A4D6KCX9</accession>
<dbReference type="KEGG" id="halz:E5139_10085"/>
<proteinExistence type="predicted"/>
<name>A0A4D6KCX9_9EURY</name>
<reference evidence="2 3" key="2">
    <citation type="submission" date="2019-04" db="EMBL/GenBank/DDBJ databases">
        <authorList>
            <person name="Yang S."/>
            <person name="Wei W."/>
        </authorList>
    </citation>
    <scope>NUCLEOTIDE SEQUENCE [LARGE SCALE GENOMIC DNA]</scope>
    <source>
        <strain evidence="3">ZP60</strain>
    </source>
</reference>
<dbReference type="Proteomes" id="UP000297053">
    <property type="component" value="Chromosome"/>
</dbReference>
<feature type="region of interest" description="Disordered" evidence="1">
    <location>
        <begin position="146"/>
        <end position="190"/>
    </location>
</feature>
<sequence length="190" mass="18200">MNRRNLLIGIGTAAVGSGAVLGSGALTTVEADRTVDVTTTGDASGLIGLAGDGTYVTNDTTGDTLTINIGEALGASSGGGAEGLNDDATTIIDSVVTITNNSATDVDIQLNGPSGGSAGDSATIGIGTGGDLDAIVTFDLDGTQNPLTGGSSGSSGGSLDLKATVKAGKEVPDSPSTDGNGSLVIVANEN</sequence>
<reference evidence="2 3" key="1">
    <citation type="submission" date="2019-04" db="EMBL/GenBank/DDBJ databases">
        <title>Complete genome sequence of Arthrobacter sp. ZXY-2 associated with effective atrazine degradation and salt adaptation.</title>
        <authorList>
            <person name="Zhao X."/>
        </authorList>
    </citation>
    <scope>NUCLEOTIDE SEQUENCE [LARGE SCALE GENOMIC DNA]</scope>
    <source>
        <strain evidence="3">ZP60</strain>
    </source>
</reference>
<protein>
    <recommendedName>
        <fullName evidence="4">DUF1102 domain-containing protein</fullName>
    </recommendedName>
</protein>
<dbReference type="EMBL" id="CP039375">
    <property type="protein sequence ID" value="QCD65970.1"/>
    <property type="molecule type" value="Genomic_DNA"/>
</dbReference>